<evidence type="ECO:0000256" key="8">
    <source>
        <dbReference type="ARBA" id="ARBA00031306"/>
    </source>
</evidence>
<dbReference type="EMBL" id="FNHQ01000002">
    <property type="protein sequence ID" value="SDM16331.1"/>
    <property type="molecule type" value="Genomic_DNA"/>
</dbReference>
<sequence length="353" mass="38682">MNRKIVILPIIMCICGALLLTGCSVLPQQEEKKSGIAMDTTVSLYASGSEAKAAVEEGFQKIHEIDLLANMMNPDSDVSKINNAAGKSFVQVDPQVYEMIKYSVLYSQKTNGKFDISVGPISNLWQIGTPNQHIPSPEDIKNTLPKVNYKNIKLRPEDHSVMLMQPGMAIDLGSVAKGYCVDQIVKIYQKHHIKSGLINMGSSSMYAIGMNSKGNPWSIGIKHPRSDTEGEYLGIEKITDKALSTAGDYERYFIQDGKRYHLIFDPQTGVPAETGIMSDTIVIDGSVEHCGMITDILSTAIFVLGPKDGIAFINSIKGADCEITGKDGSIYTTKGFKNNFSDLNPQFHFAETE</sequence>
<dbReference type="PANTHER" id="PTHR30040:SF2">
    <property type="entry name" value="FAD:PROTEIN FMN TRANSFERASE"/>
    <property type="match status" value="1"/>
</dbReference>
<comment type="similarity">
    <text evidence="10 12">Belongs to the ApbE family.</text>
</comment>
<evidence type="ECO:0000256" key="6">
    <source>
        <dbReference type="ARBA" id="ARBA00022827"/>
    </source>
</evidence>
<gene>
    <name evidence="13" type="ORF">SAMN05660299_00338</name>
</gene>
<protein>
    <recommendedName>
        <fullName evidence="2 10">FAD:protein FMN transferase</fullName>
        <ecNumber evidence="1 10">2.7.1.180</ecNumber>
    </recommendedName>
    <alternativeName>
        <fullName evidence="8 10">Flavin transferase</fullName>
    </alternativeName>
</protein>
<organism evidence="13 14">
    <name type="scientific">Megasphaera paucivorans</name>
    <dbReference type="NCBI Taxonomy" id="349095"/>
    <lineage>
        <taxon>Bacteria</taxon>
        <taxon>Bacillati</taxon>
        <taxon>Bacillota</taxon>
        <taxon>Negativicutes</taxon>
        <taxon>Veillonellales</taxon>
        <taxon>Veillonellaceae</taxon>
        <taxon>Megasphaera</taxon>
    </lineage>
</organism>
<evidence type="ECO:0000256" key="11">
    <source>
        <dbReference type="PIRSR" id="PIRSR006268-2"/>
    </source>
</evidence>
<dbReference type="GO" id="GO:0016740">
    <property type="term" value="F:transferase activity"/>
    <property type="evidence" value="ECO:0007669"/>
    <property type="project" value="UniProtKB-UniRule"/>
</dbReference>
<dbReference type="STRING" id="349095.SAMN05660299_00338"/>
<name>A0A1G9QZN1_9FIRM</name>
<comment type="cofactor">
    <cofactor evidence="11">
        <name>Mg(2+)</name>
        <dbReference type="ChEBI" id="CHEBI:18420"/>
    </cofactor>
    <cofactor evidence="11">
        <name>Mn(2+)</name>
        <dbReference type="ChEBI" id="CHEBI:29035"/>
    </cofactor>
    <text evidence="11">Magnesium. Can also use manganese.</text>
</comment>
<evidence type="ECO:0000313" key="14">
    <source>
        <dbReference type="Proteomes" id="UP000199309"/>
    </source>
</evidence>
<evidence type="ECO:0000256" key="7">
    <source>
        <dbReference type="ARBA" id="ARBA00022842"/>
    </source>
</evidence>
<comment type="function">
    <text evidence="12">Flavin transferase that catalyzes the transfer of the FMN moiety of FAD and its covalent binding to the hydroxyl group of a threonine residue in a target flavoprotein.</text>
</comment>
<proteinExistence type="inferred from homology"/>
<dbReference type="PROSITE" id="PS51257">
    <property type="entry name" value="PROKAR_LIPOPROTEIN"/>
    <property type="match status" value="1"/>
</dbReference>
<keyword evidence="12" id="KW-1003">Cell membrane</keyword>
<reference evidence="13 14" key="1">
    <citation type="submission" date="2016-10" db="EMBL/GenBank/DDBJ databases">
        <authorList>
            <person name="de Groot N.N."/>
        </authorList>
    </citation>
    <scope>NUCLEOTIDE SEQUENCE [LARGE SCALE GENOMIC DNA]</scope>
    <source>
        <strain evidence="13 14">DSM 16981</strain>
    </source>
</reference>
<dbReference type="PIRSF" id="PIRSF006268">
    <property type="entry name" value="ApbE"/>
    <property type="match status" value="1"/>
</dbReference>
<dbReference type="EC" id="2.7.1.180" evidence="1 10"/>
<dbReference type="RefSeq" id="WP_245675047.1">
    <property type="nucleotide sequence ID" value="NZ_FNHQ01000002.1"/>
</dbReference>
<dbReference type="InterPro" id="IPR024932">
    <property type="entry name" value="ApbE"/>
</dbReference>
<keyword evidence="6 10" id="KW-0274">FAD</keyword>
<dbReference type="Gene3D" id="3.10.520.10">
    <property type="entry name" value="ApbE-like domains"/>
    <property type="match status" value="1"/>
</dbReference>
<comment type="subcellular location">
    <subcellularLocation>
        <location evidence="12">Cell inner membrane</location>
        <topology evidence="12">Lipid-anchor</topology>
        <orientation evidence="12">Periplasmic side</orientation>
    </subcellularLocation>
</comment>
<evidence type="ECO:0000256" key="3">
    <source>
        <dbReference type="ARBA" id="ARBA00022630"/>
    </source>
</evidence>
<dbReference type="Proteomes" id="UP000199309">
    <property type="component" value="Unassembled WGS sequence"/>
</dbReference>
<evidence type="ECO:0000256" key="4">
    <source>
        <dbReference type="ARBA" id="ARBA00022679"/>
    </source>
</evidence>
<keyword evidence="12 13" id="KW-0449">Lipoprotein</keyword>
<evidence type="ECO:0000256" key="2">
    <source>
        <dbReference type="ARBA" id="ARBA00016337"/>
    </source>
</evidence>
<keyword evidence="4 10" id="KW-0808">Transferase</keyword>
<keyword evidence="12" id="KW-0997">Cell inner membrane</keyword>
<feature type="binding site" evidence="11">
    <location>
        <position position="299"/>
    </location>
    <ligand>
        <name>Mg(2+)</name>
        <dbReference type="ChEBI" id="CHEBI:18420"/>
    </ligand>
</feature>
<dbReference type="Pfam" id="PF02424">
    <property type="entry name" value="ApbE"/>
    <property type="match status" value="1"/>
</dbReference>
<evidence type="ECO:0000256" key="9">
    <source>
        <dbReference type="ARBA" id="ARBA00048540"/>
    </source>
</evidence>
<evidence type="ECO:0000313" key="13">
    <source>
        <dbReference type="EMBL" id="SDM16331.1"/>
    </source>
</evidence>
<feature type="binding site" evidence="11">
    <location>
        <position position="174"/>
    </location>
    <ligand>
        <name>Mg(2+)</name>
        <dbReference type="ChEBI" id="CHEBI:18420"/>
    </ligand>
</feature>
<dbReference type="SUPFAM" id="SSF143631">
    <property type="entry name" value="ApbE-like"/>
    <property type="match status" value="1"/>
</dbReference>
<evidence type="ECO:0000256" key="1">
    <source>
        <dbReference type="ARBA" id="ARBA00011955"/>
    </source>
</evidence>
<keyword evidence="12" id="KW-0472">Membrane</keyword>
<keyword evidence="5 10" id="KW-0479">Metal-binding</keyword>
<keyword evidence="14" id="KW-1185">Reference proteome</keyword>
<accession>A0A1G9QZN1</accession>
<dbReference type="InterPro" id="IPR003374">
    <property type="entry name" value="ApbE-like_sf"/>
</dbReference>
<dbReference type="GO" id="GO:0005886">
    <property type="term" value="C:plasma membrane"/>
    <property type="evidence" value="ECO:0007669"/>
    <property type="project" value="UniProtKB-SubCell"/>
</dbReference>
<evidence type="ECO:0000256" key="12">
    <source>
        <dbReference type="RuleBase" id="RU363002"/>
    </source>
</evidence>
<evidence type="ECO:0000256" key="10">
    <source>
        <dbReference type="PIRNR" id="PIRNR006268"/>
    </source>
</evidence>
<keyword evidence="7 10" id="KW-0460">Magnesium</keyword>
<evidence type="ECO:0000256" key="5">
    <source>
        <dbReference type="ARBA" id="ARBA00022723"/>
    </source>
</evidence>
<comment type="catalytic activity">
    <reaction evidence="9 10 12">
        <text>L-threonyl-[protein] + FAD = FMN-L-threonyl-[protein] + AMP + H(+)</text>
        <dbReference type="Rhea" id="RHEA:36847"/>
        <dbReference type="Rhea" id="RHEA-COMP:11060"/>
        <dbReference type="Rhea" id="RHEA-COMP:11061"/>
        <dbReference type="ChEBI" id="CHEBI:15378"/>
        <dbReference type="ChEBI" id="CHEBI:30013"/>
        <dbReference type="ChEBI" id="CHEBI:57692"/>
        <dbReference type="ChEBI" id="CHEBI:74257"/>
        <dbReference type="ChEBI" id="CHEBI:456215"/>
        <dbReference type="EC" id="2.7.1.180"/>
    </reaction>
</comment>
<dbReference type="GO" id="GO:0046872">
    <property type="term" value="F:metal ion binding"/>
    <property type="evidence" value="ECO:0007669"/>
    <property type="project" value="UniProtKB-UniRule"/>
</dbReference>
<dbReference type="AlphaFoldDB" id="A0A1G9QZN1"/>
<feature type="binding site" evidence="11">
    <location>
        <position position="295"/>
    </location>
    <ligand>
        <name>Mg(2+)</name>
        <dbReference type="ChEBI" id="CHEBI:18420"/>
    </ligand>
</feature>
<dbReference type="PANTHER" id="PTHR30040">
    <property type="entry name" value="THIAMINE BIOSYNTHESIS LIPOPROTEIN APBE"/>
    <property type="match status" value="1"/>
</dbReference>
<keyword evidence="3 10" id="KW-0285">Flavoprotein</keyword>